<dbReference type="InterPro" id="IPR052797">
    <property type="entry name" value="RegFact_GeneExpr_CellDeath"/>
</dbReference>
<dbReference type="AlphaFoldDB" id="A0A914X4X2"/>
<dbReference type="InterPro" id="IPR048324">
    <property type="entry name" value="ZSWIM1-3_RNaseH-like"/>
</dbReference>
<protein>
    <submittedName>
        <fullName evidence="4">C2H2-type domain-containing protein</fullName>
    </submittedName>
</protein>
<keyword evidence="1" id="KW-0862">Zinc</keyword>
<feature type="domain" description="C2H2-type" evidence="2">
    <location>
        <begin position="71"/>
        <end position="99"/>
    </location>
</feature>
<dbReference type="PANTHER" id="PTHR33936">
    <property type="entry name" value="PROTEIN CBG17840"/>
    <property type="match status" value="1"/>
</dbReference>
<evidence type="ECO:0000256" key="1">
    <source>
        <dbReference type="PROSITE-ProRule" id="PRU00042"/>
    </source>
</evidence>
<keyword evidence="1" id="KW-0479">Metal-binding</keyword>
<dbReference type="SMART" id="SM00355">
    <property type="entry name" value="ZnF_C2H2"/>
    <property type="match status" value="3"/>
</dbReference>
<sequence>MFACQDCSKVYNNNESLRKHCYRHHSVTQKPPPKTVKCEKCDYCGTSEEAYRKHRKRAHQEATEATGKDGYTCSVCAQQLPSIKAYVKHHSNVHENAKAVIEEKIFANETEFMAWKNSLRADNCVEFVTQYTWSTTTSKAKMMLCNRSGFCRRSGSGLRAPKISIRSEKDCTAFLTVHIYNDGRVKVEYCMEHVGHSLEMARLRMSEEEKAEISRYLEDGHETTWIIEKIRDKNSGNRLMYVTAQAVDYLRSCLHIDSGRLHTNDMASVAEAVRLDGVVDENDENAAPAWRNYFSYSPASDSSGTSFSLGLQTQEQAEWLKEFGNKGVCLDATHNSTRYSFKLITMMVLDNRQKGRPVAHFFCKEENEANLITFFNGVKDRCDIPLMPEVIMTDDAIQYWTAWIKVFGEQSTRKLLCSWHIAKNWGMKAKDLIVDANIRKEVLTSLHKLARLPDEASFRQHLAELLTRMDVARCEDFKKYFFDNYIKKEDRLMSWAPFNRRRSVVNTNMALERFHGKLKSHILKKSENRRLDFVLYGLEKFCRNLVRDVIVQDTLKTRHRQYRLYQTHKSHRKAMATYAQTQFEGIECTDQEGVYRVKSLTRPNLFHFVRQIKKCSCPYE</sequence>
<evidence type="ECO:0000259" key="2">
    <source>
        <dbReference type="PROSITE" id="PS50157"/>
    </source>
</evidence>
<reference evidence="4" key="1">
    <citation type="submission" date="2022-11" db="UniProtKB">
        <authorList>
            <consortium name="WormBaseParasite"/>
        </authorList>
    </citation>
    <scope>IDENTIFICATION</scope>
</reference>
<accession>A0A914X4X2</accession>
<dbReference type="PROSITE" id="PS00028">
    <property type="entry name" value="ZINC_FINGER_C2H2_1"/>
    <property type="match status" value="2"/>
</dbReference>
<dbReference type="PROSITE" id="PS50157">
    <property type="entry name" value="ZINC_FINGER_C2H2_2"/>
    <property type="match status" value="2"/>
</dbReference>
<organism evidence="3 4">
    <name type="scientific">Plectus sambesii</name>
    <dbReference type="NCBI Taxonomy" id="2011161"/>
    <lineage>
        <taxon>Eukaryota</taxon>
        <taxon>Metazoa</taxon>
        <taxon>Ecdysozoa</taxon>
        <taxon>Nematoda</taxon>
        <taxon>Chromadorea</taxon>
        <taxon>Plectida</taxon>
        <taxon>Plectina</taxon>
        <taxon>Plectoidea</taxon>
        <taxon>Plectidae</taxon>
        <taxon>Plectus</taxon>
    </lineage>
</organism>
<dbReference type="PANTHER" id="PTHR33936:SF24">
    <property type="entry name" value="C2H2-TYPE DOMAIN-CONTAINING PROTEIN"/>
    <property type="match status" value="1"/>
</dbReference>
<proteinExistence type="predicted"/>
<keyword evidence="3" id="KW-1185">Reference proteome</keyword>
<dbReference type="WBParaSite" id="PSAMB.scaffold6366size9623.g28374.t1">
    <property type="protein sequence ID" value="PSAMB.scaffold6366size9623.g28374.t1"/>
    <property type="gene ID" value="PSAMB.scaffold6366size9623.g28374"/>
</dbReference>
<dbReference type="GO" id="GO:0008270">
    <property type="term" value="F:zinc ion binding"/>
    <property type="evidence" value="ECO:0007669"/>
    <property type="project" value="UniProtKB-KW"/>
</dbReference>
<dbReference type="InterPro" id="IPR013087">
    <property type="entry name" value="Znf_C2H2_type"/>
</dbReference>
<dbReference type="Proteomes" id="UP000887566">
    <property type="component" value="Unplaced"/>
</dbReference>
<name>A0A914X4X2_9BILA</name>
<keyword evidence="1" id="KW-0863">Zinc-finger</keyword>
<dbReference type="Gene3D" id="3.30.160.60">
    <property type="entry name" value="Classic Zinc Finger"/>
    <property type="match status" value="1"/>
</dbReference>
<evidence type="ECO:0000313" key="3">
    <source>
        <dbReference type="Proteomes" id="UP000887566"/>
    </source>
</evidence>
<dbReference type="Pfam" id="PF21056">
    <property type="entry name" value="ZSWIM1-3_RNaseH-like"/>
    <property type="match status" value="1"/>
</dbReference>
<evidence type="ECO:0000313" key="4">
    <source>
        <dbReference type="WBParaSite" id="PSAMB.scaffold6366size9623.g28374.t1"/>
    </source>
</evidence>
<feature type="domain" description="C2H2-type" evidence="2">
    <location>
        <begin position="2"/>
        <end position="30"/>
    </location>
</feature>